<dbReference type="Gene3D" id="3.40.395.10">
    <property type="entry name" value="Adenoviral Proteinase, Chain A"/>
    <property type="match status" value="1"/>
</dbReference>
<keyword evidence="3" id="KW-0378">Hydrolase</keyword>
<dbReference type="Pfam" id="PF00795">
    <property type="entry name" value="CN_hydrolase"/>
    <property type="match status" value="1"/>
</dbReference>
<protein>
    <submittedName>
        <fullName evidence="6">Ubiquitin1-specific protease</fullName>
    </submittedName>
</protein>
<dbReference type="RefSeq" id="XP_024572726.1">
    <property type="nucleotide sequence ID" value="XM_024719912.1"/>
</dbReference>
<dbReference type="InterPro" id="IPR003653">
    <property type="entry name" value="Peptidase_C48_C"/>
</dbReference>
<dbReference type="Gene3D" id="3.60.110.10">
    <property type="entry name" value="Carbon-nitrogen hydrolase"/>
    <property type="match status" value="1"/>
</dbReference>
<keyword evidence="2 6" id="KW-0645">Protease</keyword>
<dbReference type="PANTHER" id="PTHR11750:SF26">
    <property type="entry name" value="PROTEIN N-TERMINAL AMIDASE"/>
    <property type="match status" value="1"/>
</dbReference>
<evidence type="ECO:0000256" key="2">
    <source>
        <dbReference type="ARBA" id="ARBA00022670"/>
    </source>
</evidence>
<dbReference type="GO" id="GO:0070773">
    <property type="term" value="F:protein-N-terminal glutamine amidohydrolase activity"/>
    <property type="evidence" value="ECO:0007669"/>
    <property type="project" value="InterPro"/>
</dbReference>
<dbReference type="AlphaFoldDB" id="A0A0P1A7P0"/>
<evidence type="ECO:0000259" key="5">
    <source>
        <dbReference type="PROSITE" id="PS50600"/>
    </source>
</evidence>
<feature type="domain" description="CN hydrolase" evidence="4">
    <location>
        <begin position="214"/>
        <end position="482"/>
    </location>
</feature>
<keyword evidence="7" id="KW-1185">Reference proteome</keyword>
<dbReference type="InterPro" id="IPR003010">
    <property type="entry name" value="C-N_Hydrolase"/>
</dbReference>
<evidence type="ECO:0000313" key="7">
    <source>
        <dbReference type="Proteomes" id="UP000054928"/>
    </source>
</evidence>
<sequence>MAKQVLKYHDVQLYESDVALFTGSQWLNDNAINFYLQYLTQTVVPHDMLLMDPAVVSCLLHQCKDEDEYKELADGLDLKSKRICLIPVTDNVTLGGKSSHWSLLVYRNGDFQHFDSSSGHNKTAAQRVANSFKSILQAAGRSDELKDFTRVQEVQDAPQQQNSYDCGVYVLIAAEFISLQHKGEIEVMYLRDYATPQRVTALRMQMPKLIRVKMQVAIVQYDPQLGQVKRNLDYVNQMVASLCREDKIDILMLPEMAFTGYVFKSKADVTQVAEVAGKGQTFNWCRQQARRLQCIVTCGYVEKEGELLYNSMLVVSPDGELVCNPRKTFLYETDKSWATAGKSFYTWDCPWLGKTISFGICMDINPNDFKAPFSAYEFGTHVVENKSDLVLFACAWNDFENHDIEPYSTISYWAQRLFPVIHSLQKGEYVKSNCHFLCSNRIGTENGTFFVGSSCILSLKEPAIIAHAGRRTEELLRAEIPHQ</sequence>
<dbReference type="OrthoDB" id="201515at2759"/>
<dbReference type="Pfam" id="PF02902">
    <property type="entry name" value="Peptidase_C48"/>
    <property type="match status" value="1"/>
</dbReference>
<dbReference type="OMA" id="CKDEDEY"/>
<evidence type="ECO:0000256" key="3">
    <source>
        <dbReference type="ARBA" id="ARBA00022801"/>
    </source>
</evidence>
<dbReference type="PROSITE" id="PS50600">
    <property type="entry name" value="ULP_PROTEASE"/>
    <property type="match status" value="1"/>
</dbReference>
<evidence type="ECO:0000256" key="1">
    <source>
        <dbReference type="ARBA" id="ARBA00005234"/>
    </source>
</evidence>
<dbReference type="GO" id="GO:0006508">
    <property type="term" value="P:proteolysis"/>
    <property type="evidence" value="ECO:0007669"/>
    <property type="project" value="UniProtKB-KW"/>
</dbReference>
<reference evidence="7" key="1">
    <citation type="submission" date="2014-09" db="EMBL/GenBank/DDBJ databases">
        <authorList>
            <person name="Sharma Rahul"/>
            <person name="Thines Marco"/>
        </authorList>
    </citation>
    <scope>NUCLEOTIDE SEQUENCE [LARGE SCALE GENOMIC DNA]</scope>
</reference>
<dbReference type="GeneID" id="36397502"/>
<dbReference type="Proteomes" id="UP000054928">
    <property type="component" value="Unassembled WGS sequence"/>
</dbReference>
<comment type="similarity">
    <text evidence="1">Belongs to the peptidase C48 family.</text>
</comment>
<dbReference type="PROSITE" id="PS50263">
    <property type="entry name" value="CN_HYDROLASE"/>
    <property type="match status" value="1"/>
</dbReference>
<dbReference type="InterPro" id="IPR038765">
    <property type="entry name" value="Papain-like_cys_pep_sf"/>
</dbReference>
<dbReference type="SUPFAM" id="SSF54001">
    <property type="entry name" value="Cysteine proteinases"/>
    <property type="match status" value="1"/>
</dbReference>
<accession>A0A0P1A7P0</accession>
<dbReference type="SUPFAM" id="SSF56317">
    <property type="entry name" value="Carbon-nitrogen hydrolase"/>
    <property type="match status" value="1"/>
</dbReference>
<dbReference type="GO" id="GO:0008418">
    <property type="term" value="F:protein-N-terminal asparagine amidohydrolase activity"/>
    <property type="evidence" value="ECO:0007669"/>
    <property type="project" value="InterPro"/>
</dbReference>
<proteinExistence type="inferred from homology"/>
<dbReference type="InterPro" id="IPR036526">
    <property type="entry name" value="C-N_Hydrolase_sf"/>
</dbReference>
<organism evidence="6 7">
    <name type="scientific">Plasmopara halstedii</name>
    <name type="common">Downy mildew of sunflower</name>
    <dbReference type="NCBI Taxonomy" id="4781"/>
    <lineage>
        <taxon>Eukaryota</taxon>
        <taxon>Sar</taxon>
        <taxon>Stramenopiles</taxon>
        <taxon>Oomycota</taxon>
        <taxon>Peronosporomycetes</taxon>
        <taxon>Peronosporales</taxon>
        <taxon>Peronosporaceae</taxon>
        <taxon>Plasmopara</taxon>
    </lineage>
</organism>
<dbReference type="InterPro" id="IPR039703">
    <property type="entry name" value="Nta1"/>
</dbReference>
<evidence type="ECO:0000259" key="4">
    <source>
        <dbReference type="PROSITE" id="PS50263"/>
    </source>
</evidence>
<dbReference type="PANTHER" id="PTHR11750">
    <property type="entry name" value="PROTEIN N-TERMINAL AMIDASE"/>
    <property type="match status" value="1"/>
</dbReference>
<dbReference type="GO" id="GO:0030163">
    <property type="term" value="P:protein catabolic process"/>
    <property type="evidence" value="ECO:0007669"/>
    <property type="project" value="TreeGrafter"/>
</dbReference>
<dbReference type="GO" id="GO:0008234">
    <property type="term" value="F:cysteine-type peptidase activity"/>
    <property type="evidence" value="ECO:0007669"/>
    <property type="project" value="InterPro"/>
</dbReference>
<name>A0A0P1A7P0_PLAHL</name>
<dbReference type="EMBL" id="CCYD01000193">
    <property type="protein sequence ID" value="CEG36357.1"/>
    <property type="molecule type" value="Genomic_DNA"/>
</dbReference>
<feature type="domain" description="Ubiquitin-like protease family profile" evidence="5">
    <location>
        <begin position="11"/>
        <end position="177"/>
    </location>
</feature>
<dbReference type="STRING" id="4781.A0A0P1A7P0"/>
<evidence type="ECO:0000313" key="6">
    <source>
        <dbReference type="EMBL" id="CEG36357.1"/>
    </source>
</evidence>